<dbReference type="Proteomes" id="UP000824120">
    <property type="component" value="Chromosome 8"/>
</dbReference>
<sequence>MPCLTRDNVDSWLASLQNHSDLQSNCTTPDELTKT</sequence>
<accession>A0A9J5XZQ6</accession>
<evidence type="ECO:0000313" key="2">
    <source>
        <dbReference type="Proteomes" id="UP000824120"/>
    </source>
</evidence>
<comment type="caution">
    <text evidence="1">The sequence shown here is derived from an EMBL/GenBank/DDBJ whole genome shotgun (WGS) entry which is preliminary data.</text>
</comment>
<name>A0A9J5XZQ6_SOLCO</name>
<gene>
    <name evidence="1" type="ORF">H5410_043919</name>
</gene>
<proteinExistence type="predicted"/>
<organism evidence="1 2">
    <name type="scientific">Solanum commersonii</name>
    <name type="common">Commerson's wild potato</name>
    <name type="synonym">Commerson's nightshade</name>
    <dbReference type="NCBI Taxonomy" id="4109"/>
    <lineage>
        <taxon>Eukaryota</taxon>
        <taxon>Viridiplantae</taxon>
        <taxon>Streptophyta</taxon>
        <taxon>Embryophyta</taxon>
        <taxon>Tracheophyta</taxon>
        <taxon>Spermatophyta</taxon>
        <taxon>Magnoliopsida</taxon>
        <taxon>eudicotyledons</taxon>
        <taxon>Gunneridae</taxon>
        <taxon>Pentapetalae</taxon>
        <taxon>asterids</taxon>
        <taxon>lamiids</taxon>
        <taxon>Solanales</taxon>
        <taxon>Solanaceae</taxon>
        <taxon>Solanoideae</taxon>
        <taxon>Solaneae</taxon>
        <taxon>Solanum</taxon>
    </lineage>
</organism>
<dbReference type="EMBL" id="JACXVP010000008">
    <property type="protein sequence ID" value="KAG5593405.1"/>
    <property type="molecule type" value="Genomic_DNA"/>
</dbReference>
<protein>
    <submittedName>
        <fullName evidence="1">Uncharacterized protein</fullName>
    </submittedName>
</protein>
<dbReference type="AlphaFoldDB" id="A0A9J5XZQ6"/>
<keyword evidence="2" id="KW-1185">Reference proteome</keyword>
<evidence type="ECO:0000313" key="1">
    <source>
        <dbReference type="EMBL" id="KAG5593405.1"/>
    </source>
</evidence>
<reference evidence="1 2" key="1">
    <citation type="submission" date="2020-09" db="EMBL/GenBank/DDBJ databases">
        <title>De no assembly of potato wild relative species, Solanum commersonii.</title>
        <authorList>
            <person name="Cho K."/>
        </authorList>
    </citation>
    <scope>NUCLEOTIDE SEQUENCE [LARGE SCALE GENOMIC DNA]</scope>
    <source>
        <strain evidence="1">LZ3.2</strain>
        <tissue evidence="1">Leaf</tissue>
    </source>
</reference>